<proteinExistence type="predicted"/>
<evidence type="ECO:0000313" key="1">
    <source>
        <dbReference type="EMBL" id="RBP36590.1"/>
    </source>
</evidence>
<comment type="caution">
    <text evidence="1">The sequence shown here is derived from an EMBL/GenBank/DDBJ whole genome shotgun (WGS) entry which is preliminary data.</text>
</comment>
<dbReference type="EMBL" id="QNRR01000016">
    <property type="protein sequence ID" value="RBP36590.1"/>
    <property type="molecule type" value="Genomic_DNA"/>
</dbReference>
<accession>A0A366H3N6</accession>
<dbReference type="OrthoDB" id="194082at2"/>
<dbReference type="RefSeq" id="WP_113961827.1">
    <property type="nucleotide sequence ID" value="NZ_QNRR01000016.1"/>
</dbReference>
<protein>
    <submittedName>
        <fullName evidence="1">Uncharacterized protein</fullName>
    </submittedName>
</protein>
<organism evidence="1 2">
    <name type="scientific">Roseimicrobium gellanilyticum</name>
    <dbReference type="NCBI Taxonomy" id="748857"/>
    <lineage>
        <taxon>Bacteria</taxon>
        <taxon>Pseudomonadati</taxon>
        <taxon>Verrucomicrobiota</taxon>
        <taxon>Verrucomicrobiia</taxon>
        <taxon>Verrucomicrobiales</taxon>
        <taxon>Verrucomicrobiaceae</taxon>
        <taxon>Roseimicrobium</taxon>
    </lineage>
</organism>
<gene>
    <name evidence="1" type="ORF">DES53_11629</name>
</gene>
<keyword evidence="2" id="KW-1185">Reference proteome</keyword>
<reference evidence="1 2" key="1">
    <citation type="submission" date="2018-06" db="EMBL/GenBank/DDBJ databases">
        <title>Genomic Encyclopedia of Type Strains, Phase IV (KMG-IV): sequencing the most valuable type-strain genomes for metagenomic binning, comparative biology and taxonomic classification.</title>
        <authorList>
            <person name="Goeker M."/>
        </authorList>
    </citation>
    <scope>NUCLEOTIDE SEQUENCE [LARGE SCALE GENOMIC DNA]</scope>
    <source>
        <strain evidence="1 2">DSM 25532</strain>
    </source>
</reference>
<dbReference type="Proteomes" id="UP000253426">
    <property type="component" value="Unassembled WGS sequence"/>
</dbReference>
<dbReference type="AlphaFoldDB" id="A0A366H3N6"/>
<name>A0A366H3N6_9BACT</name>
<sequence>MRGERGDLYRDAITIWPAQTAPPSTNAHSRWVASVATPAELLALLDESPEGLEWIEVRGLLDDLELWRAVAQRHDALSLDVLMQDPLEEFSRLYRLVDASHARPIGVTMPVRPGFLKALKLATSIGLPVRLLPGQPVGAALAELDEALSLYLYDPMVDAPVEFFHSVLSHFHGHHPGDLWGILQEEPAMFPRRDEKGHVRVPRTAEVFSEMDTVVTPAGFVERHVTHLLDSGAECALCPWLGMCQGYFKWPDENYSCAAGIIPLFDRLKQAADEMRAALAEKEPMLESTLTS</sequence>
<evidence type="ECO:0000313" key="2">
    <source>
        <dbReference type="Proteomes" id="UP000253426"/>
    </source>
</evidence>